<dbReference type="EMBL" id="JANDBD010000001">
    <property type="protein sequence ID" value="MCP9271136.1"/>
    <property type="molecule type" value="Genomic_DNA"/>
</dbReference>
<sequence>MTTVTPEDTIKAASSIARDVAEGALSPTALQDQAVAELREMVGTVVGPDDPAWSLQCDIARQVLALDGVPADELAEWLAVARQRAGEAVSTPAPADTPPDPVPLVSVAHDPETVPSDDADDAAVPDIADEPAVVAVVHPVPTSPRPDHYDPTAAWLAGNTRRD</sequence>
<evidence type="ECO:0000313" key="2">
    <source>
        <dbReference type="EMBL" id="MCP9271136.1"/>
    </source>
</evidence>
<name>A0ABT1LW55_9MYCO</name>
<keyword evidence="3" id="KW-1185">Reference proteome</keyword>
<keyword evidence="2" id="KW-0966">Cell projection</keyword>
<feature type="region of interest" description="Disordered" evidence="1">
    <location>
        <begin position="87"/>
        <end position="123"/>
    </location>
</feature>
<keyword evidence="2" id="KW-0969">Cilium</keyword>
<dbReference type="Proteomes" id="UP001651690">
    <property type="component" value="Unassembled WGS sequence"/>
</dbReference>
<evidence type="ECO:0000313" key="3">
    <source>
        <dbReference type="Proteomes" id="UP001651690"/>
    </source>
</evidence>
<organism evidence="2 3">
    <name type="scientific">Mycolicibacterium arenosum</name>
    <dbReference type="NCBI Taxonomy" id="2952157"/>
    <lineage>
        <taxon>Bacteria</taxon>
        <taxon>Bacillati</taxon>
        <taxon>Actinomycetota</taxon>
        <taxon>Actinomycetes</taxon>
        <taxon>Mycobacteriales</taxon>
        <taxon>Mycobacteriaceae</taxon>
        <taxon>Mycolicibacterium</taxon>
    </lineage>
</organism>
<protein>
    <submittedName>
        <fullName evidence="2">Flagellar hook-length control protein</fullName>
    </submittedName>
</protein>
<comment type="caution">
    <text evidence="2">The sequence shown here is derived from an EMBL/GenBank/DDBJ whole genome shotgun (WGS) entry which is preliminary data.</text>
</comment>
<keyword evidence="2" id="KW-0282">Flagellum</keyword>
<reference evidence="2 3" key="1">
    <citation type="submission" date="2022-06" db="EMBL/GenBank/DDBJ databases">
        <title>Mycolicibacterium sp. CAU 1645 isolated from seawater.</title>
        <authorList>
            <person name="Kim W."/>
        </authorList>
    </citation>
    <scope>NUCLEOTIDE SEQUENCE [LARGE SCALE GENOMIC DNA]</scope>
    <source>
        <strain evidence="2 3">CAU 1645</strain>
    </source>
</reference>
<gene>
    <name evidence="2" type="ORF">NM203_02920</name>
</gene>
<evidence type="ECO:0000256" key="1">
    <source>
        <dbReference type="SAM" id="MobiDB-lite"/>
    </source>
</evidence>
<accession>A0ABT1LW55</accession>
<feature type="region of interest" description="Disordered" evidence="1">
    <location>
        <begin position="140"/>
        <end position="163"/>
    </location>
</feature>
<proteinExistence type="predicted"/>
<dbReference type="RefSeq" id="WP_255058107.1">
    <property type="nucleotide sequence ID" value="NZ_JANDBD010000001.1"/>
</dbReference>